<reference evidence="1" key="1">
    <citation type="journal article" date="2014" name="Front. Microbiol.">
        <title>High frequency of phylogenetically diverse reductive dehalogenase-homologous genes in deep subseafloor sedimentary metagenomes.</title>
        <authorList>
            <person name="Kawai M."/>
            <person name="Futagami T."/>
            <person name="Toyoda A."/>
            <person name="Takaki Y."/>
            <person name="Nishi S."/>
            <person name="Hori S."/>
            <person name="Arai W."/>
            <person name="Tsubouchi T."/>
            <person name="Morono Y."/>
            <person name="Uchiyama I."/>
            <person name="Ito T."/>
            <person name="Fujiyama A."/>
            <person name="Inagaki F."/>
            <person name="Takami H."/>
        </authorList>
    </citation>
    <scope>NUCLEOTIDE SEQUENCE</scope>
    <source>
        <strain evidence="1">Expedition CK06-06</strain>
    </source>
</reference>
<evidence type="ECO:0000313" key="1">
    <source>
        <dbReference type="EMBL" id="GAH06510.1"/>
    </source>
</evidence>
<protein>
    <submittedName>
        <fullName evidence="1">Uncharacterized protein</fullName>
    </submittedName>
</protein>
<feature type="non-terminal residue" evidence="1">
    <location>
        <position position="1"/>
    </location>
</feature>
<sequence>VFTAFGMRGKPSQDVVSEVVNFAEDFLTSGAAVDRF</sequence>
<gene>
    <name evidence="1" type="ORF">S01H4_59137</name>
</gene>
<accession>X1DDX3</accession>
<comment type="caution">
    <text evidence="1">The sequence shown here is derived from an EMBL/GenBank/DDBJ whole genome shotgun (WGS) entry which is preliminary data.</text>
</comment>
<dbReference type="EMBL" id="BART01034641">
    <property type="protein sequence ID" value="GAH06510.1"/>
    <property type="molecule type" value="Genomic_DNA"/>
</dbReference>
<proteinExistence type="predicted"/>
<organism evidence="1">
    <name type="scientific">marine sediment metagenome</name>
    <dbReference type="NCBI Taxonomy" id="412755"/>
    <lineage>
        <taxon>unclassified sequences</taxon>
        <taxon>metagenomes</taxon>
        <taxon>ecological metagenomes</taxon>
    </lineage>
</organism>
<dbReference type="AlphaFoldDB" id="X1DDX3"/>
<name>X1DDX3_9ZZZZ</name>